<dbReference type="SUPFAM" id="SSF56672">
    <property type="entry name" value="DNA/RNA polymerases"/>
    <property type="match status" value="1"/>
</dbReference>
<evidence type="ECO:0000313" key="4">
    <source>
        <dbReference type="EMBL" id="SKB95518.1"/>
    </source>
</evidence>
<comment type="similarity">
    <text evidence="1">Belongs to the bacterial reverse transcriptase family.</text>
</comment>
<keyword evidence="4" id="KW-0695">RNA-directed DNA polymerase</keyword>
<name>A0A1T5FHE4_9SPHI</name>
<evidence type="ECO:0000313" key="5">
    <source>
        <dbReference type="Proteomes" id="UP000190150"/>
    </source>
</evidence>
<dbReference type="STRING" id="1513896.SAMN05660841_03250"/>
<keyword evidence="4" id="KW-0548">Nucleotidyltransferase</keyword>
<evidence type="ECO:0000256" key="1">
    <source>
        <dbReference type="ARBA" id="ARBA00034120"/>
    </source>
</evidence>
<dbReference type="CDD" id="cd01651">
    <property type="entry name" value="RT_G2_intron"/>
    <property type="match status" value="1"/>
</dbReference>
<dbReference type="InterPro" id="IPR049030">
    <property type="entry name" value="AI2M-like_HNH"/>
</dbReference>
<evidence type="ECO:0000256" key="2">
    <source>
        <dbReference type="SAM" id="Coils"/>
    </source>
</evidence>
<dbReference type="InterPro" id="IPR024937">
    <property type="entry name" value="Domain_X"/>
</dbReference>
<dbReference type="PROSITE" id="PS50878">
    <property type="entry name" value="RT_POL"/>
    <property type="match status" value="1"/>
</dbReference>
<dbReference type="Pfam" id="PF00078">
    <property type="entry name" value="RVT_1"/>
    <property type="match status" value="2"/>
</dbReference>
<dbReference type="Pfam" id="PF01348">
    <property type="entry name" value="Intron_maturas2"/>
    <property type="match status" value="1"/>
</dbReference>
<dbReference type="InterPro" id="IPR000477">
    <property type="entry name" value="RT_dom"/>
</dbReference>
<gene>
    <name evidence="4" type="ORF">SAMN05660841_03250</name>
</gene>
<reference evidence="5" key="1">
    <citation type="submission" date="2017-02" db="EMBL/GenBank/DDBJ databases">
        <authorList>
            <person name="Varghese N."/>
            <person name="Submissions S."/>
        </authorList>
    </citation>
    <scope>NUCLEOTIDE SEQUENCE [LARGE SCALE GENOMIC DNA]</scope>
    <source>
        <strain evidence="5">DSM 24091</strain>
    </source>
</reference>
<dbReference type="EMBL" id="FUZF01000016">
    <property type="protein sequence ID" value="SKB95518.1"/>
    <property type="molecule type" value="Genomic_DNA"/>
</dbReference>
<dbReference type="AlphaFoldDB" id="A0A1T5FHE4"/>
<dbReference type="InterPro" id="IPR051083">
    <property type="entry name" value="GrpII_Intron_Splice-Mob/Def"/>
</dbReference>
<accession>A0A1T5FHE4</accession>
<protein>
    <submittedName>
        <fullName evidence="4">Group II intron reverse transcriptase/maturase</fullName>
    </submittedName>
</protein>
<keyword evidence="2" id="KW-0175">Coiled coil</keyword>
<keyword evidence="4" id="KW-0808">Transferase</keyword>
<dbReference type="GO" id="GO:0006397">
    <property type="term" value="P:mRNA processing"/>
    <property type="evidence" value="ECO:0007669"/>
    <property type="project" value="InterPro"/>
</dbReference>
<dbReference type="PANTHER" id="PTHR34047:SF8">
    <property type="entry name" value="PROTEIN YKFC"/>
    <property type="match status" value="1"/>
</dbReference>
<evidence type="ECO:0000259" key="3">
    <source>
        <dbReference type="PROSITE" id="PS50878"/>
    </source>
</evidence>
<sequence>MGDIKRNPEKVLNSLSDHSSNPDYKFERLYRTLFNEEMFYHAYQNIYAKPGNMTEGADGKTIDGMSIRRIEKLMDALRNETYQPHPSKRTYIPKKNGNKRPLGIPSLDDKLVQEVIRMILQAIYEGSFSNLSHGFRPHRSCQTALMQCQRSFSGTRWFIEGDIKGFFDNINHDVLIRTLEERITDDRFIRLIRKFLNAGYVEDWKFFNSYSGTPQGGIVSPILANIYLDKFDKYMEEYIRNYDKGQRRKETAEHLKLRSRKQCLTKKLKKEEDTTERKILINEIRNIEQERRFIAESDDMDTNFKRMKYVRYADDFLIGVVGSKEDSQQIKQEIKSFLQEKLQLELSDEKTLITQSNKPARFLGFDVYVRKSNETKRNKLGALCKSYDKRVVLNIPKVALQRKLMEYDALRIMVQKGKEVWRSKKRPYLLNNDDLEILSRYNAEIRGLYNYYSIANNSSFMHSFSYIMEYSMYGTFANKYRISLRQAITKFKRNGVFTVYYTDRKGNRKSSIFYNKGFKRKTDNVRLNVDNVPGIMYTSGRTSLIERLQAQKCELCRSTENLEMHHIRKMKDLKGKEPWVIKMIARKRKTMADCHKCHVKIHNAR</sequence>
<organism evidence="4 5">
    <name type="scientific">Sphingobacterium nematocida</name>
    <dbReference type="NCBI Taxonomy" id="1513896"/>
    <lineage>
        <taxon>Bacteria</taxon>
        <taxon>Pseudomonadati</taxon>
        <taxon>Bacteroidota</taxon>
        <taxon>Sphingobacteriia</taxon>
        <taxon>Sphingobacteriales</taxon>
        <taxon>Sphingobacteriaceae</taxon>
        <taxon>Sphingobacterium</taxon>
    </lineage>
</organism>
<dbReference type="PANTHER" id="PTHR34047">
    <property type="entry name" value="NUCLEAR INTRON MATURASE 1, MITOCHONDRIAL-RELATED"/>
    <property type="match status" value="1"/>
</dbReference>
<dbReference type="Proteomes" id="UP000190150">
    <property type="component" value="Unassembled WGS sequence"/>
</dbReference>
<feature type="coiled-coil region" evidence="2">
    <location>
        <begin position="235"/>
        <end position="290"/>
    </location>
</feature>
<proteinExistence type="inferred from homology"/>
<dbReference type="InterPro" id="IPR043502">
    <property type="entry name" value="DNA/RNA_pol_sf"/>
</dbReference>
<dbReference type="GO" id="GO:0003964">
    <property type="term" value="F:RNA-directed DNA polymerase activity"/>
    <property type="evidence" value="ECO:0007669"/>
    <property type="project" value="UniProtKB-KW"/>
</dbReference>
<dbReference type="OrthoDB" id="9780724at2"/>
<dbReference type="Pfam" id="PF21368">
    <property type="entry name" value="AI2M-like_HNH"/>
    <property type="match status" value="1"/>
</dbReference>
<dbReference type="RefSeq" id="WP_139375354.1">
    <property type="nucleotide sequence ID" value="NZ_FUZF01000016.1"/>
</dbReference>
<feature type="domain" description="Reverse transcriptase" evidence="3">
    <location>
        <begin position="73"/>
        <end position="367"/>
    </location>
</feature>
<keyword evidence="5" id="KW-1185">Reference proteome</keyword>